<keyword evidence="8 10" id="KW-0030">Aminoacyl-tRNA synthetase</keyword>
<reference evidence="13 14" key="1">
    <citation type="submission" date="2019-08" db="EMBL/GenBank/DDBJ databases">
        <title>Highly reduced genomes of protist endosymbionts show evolutionary convergence.</title>
        <authorList>
            <person name="George E."/>
            <person name="Husnik F."/>
            <person name="Tashyreva D."/>
            <person name="Prokopchuk G."/>
            <person name="Horak A."/>
            <person name="Kwong W.K."/>
            <person name="Lukes J."/>
            <person name="Keeling P.J."/>
        </authorList>
    </citation>
    <scope>NUCLEOTIDE SEQUENCE [LARGE SCALE GENOMIC DNA]</scope>
    <source>
        <strain evidence="13">1604LC</strain>
    </source>
</reference>
<dbReference type="KEGG" id="cpri:FZC34_00375"/>
<feature type="domain" description="Methionyl-tRNA synthetase anticodon-binding" evidence="12">
    <location>
        <begin position="393"/>
        <end position="486"/>
    </location>
</feature>
<evidence type="ECO:0000256" key="2">
    <source>
        <dbReference type="ARBA" id="ARBA00012838"/>
    </source>
</evidence>
<protein>
    <recommendedName>
        <fullName evidence="3">Methionine--tRNA ligase</fullName>
        <ecNumber evidence="2">6.1.1.10</ecNumber>
    </recommendedName>
    <alternativeName>
        <fullName evidence="9">Methionyl-tRNA synthetase</fullName>
    </alternativeName>
</protein>
<dbReference type="GO" id="GO:0006431">
    <property type="term" value="P:methionyl-tRNA aminoacylation"/>
    <property type="evidence" value="ECO:0007669"/>
    <property type="project" value="InterPro"/>
</dbReference>
<name>A0A5C0UFC0_9PROT</name>
<evidence type="ECO:0000256" key="4">
    <source>
        <dbReference type="ARBA" id="ARBA00022598"/>
    </source>
</evidence>
<feature type="domain" description="Methionyl/Leucyl tRNA synthetase" evidence="11">
    <location>
        <begin position="22"/>
        <end position="375"/>
    </location>
</feature>
<keyword evidence="14" id="KW-1185">Reference proteome</keyword>
<dbReference type="InterPro" id="IPR014758">
    <property type="entry name" value="Met-tRNA_synth"/>
</dbReference>
<keyword evidence="5 10" id="KW-0547">Nucleotide-binding</keyword>
<dbReference type="Pfam" id="PF19303">
    <property type="entry name" value="Anticodon_3"/>
    <property type="match status" value="1"/>
</dbReference>
<evidence type="ECO:0000256" key="1">
    <source>
        <dbReference type="ARBA" id="ARBA00003314"/>
    </source>
</evidence>
<keyword evidence="6 10" id="KW-0067">ATP-binding</keyword>
<keyword evidence="7 10" id="KW-0648">Protein biosynthesis</keyword>
<dbReference type="GO" id="GO:0004825">
    <property type="term" value="F:methionine-tRNA ligase activity"/>
    <property type="evidence" value="ECO:0007669"/>
    <property type="project" value="UniProtKB-EC"/>
</dbReference>
<evidence type="ECO:0000256" key="6">
    <source>
        <dbReference type="ARBA" id="ARBA00022840"/>
    </source>
</evidence>
<evidence type="ECO:0000256" key="3">
    <source>
        <dbReference type="ARBA" id="ARBA00018753"/>
    </source>
</evidence>
<accession>A0A5C0UFC0</accession>
<dbReference type="EMBL" id="CP043316">
    <property type="protein sequence ID" value="QEK38381.1"/>
    <property type="molecule type" value="Genomic_DNA"/>
</dbReference>
<dbReference type="Proteomes" id="UP000325004">
    <property type="component" value="Chromosome"/>
</dbReference>
<evidence type="ECO:0000313" key="13">
    <source>
        <dbReference type="EMBL" id="QEK38381.1"/>
    </source>
</evidence>
<dbReference type="Gene3D" id="1.10.730.10">
    <property type="entry name" value="Isoleucyl-tRNA Synthetase, Domain 1"/>
    <property type="match status" value="1"/>
</dbReference>
<comment type="function">
    <text evidence="1">Is required not only for elongation of protein synthesis but also for the initiation of all mRNA translation through initiator tRNA(fMet) aminoacylation.</text>
</comment>
<dbReference type="InterPro" id="IPR014729">
    <property type="entry name" value="Rossmann-like_a/b/a_fold"/>
</dbReference>
<dbReference type="NCBIfam" id="TIGR00398">
    <property type="entry name" value="metG"/>
    <property type="match status" value="1"/>
</dbReference>
<dbReference type="InterPro" id="IPR041872">
    <property type="entry name" value="Anticodon_Met"/>
</dbReference>
<dbReference type="InterPro" id="IPR033911">
    <property type="entry name" value="MetRS_core"/>
</dbReference>
<dbReference type="CDD" id="cd07957">
    <property type="entry name" value="Anticodon_Ia_Met"/>
    <property type="match status" value="1"/>
</dbReference>
<sequence>MTKLYSDYVKSDFRSFKSDKQFITAPIYYVNGAPHLGHLYTSIAVDILHRFMSIFGESYFSIGTDEHGQKVEQSAQKNNCEVQKYVDDMYAPFHQLMKVANIQYDSFIRTSSEKHKSNVLHFWNKLLDSGDTYEDSYKGWYATRDEQFYAEDEVEDRYIKNSKRKVAKISGSPVEWMEEKCTFFKLSKYNDELLDYYKKNKSLIGPNARYNEVIGMLEARIPDLAITRSRFSWGISCGNGQVIYVWVDALSNYITAMGDNVDYWINDMIHIIGKDILKFHAIYWPALLLSTGYPMPKRIYAHGWWTVNEDKMSKSLGNVVEPFDLIEKYGIDPVRYCIMREMSFGQDGDFSHDRMKNRVNTELVNVIGNLVQRVLAFTWKEFGETLTINDLEDQDLELLKNWDECLENSFEAMKKQQIHVYLEEVRKVIVKTNQYIDFTAPWKCESEEKKRILAVGIECIKRLALIIYPVMPGSSEKILEMIGCDCKISNWFVPLQQKALDKPSGLFNRI</sequence>
<evidence type="ECO:0000256" key="9">
    <source>
        <dbReference type="ARBA" id="ARBA00030904"/>
    </source>
</evidence>
<dbReference type="CDD" id="cd00814">
    <property type="entry name" value="MetRS_core"/>
    <property type="match status" value="1"/>
</dbReference>
<dbReference type="GO" id="GO:0005524">
    <property type="term" value="F:ATP binding"/>
    <property type="evidence" value="ECO:0007669"/>
    <property type="project" value="UniProtKB-KW"/>
</dbReference>
<dbReference type="EC" id="6.1.1.10" evidence="2"/>
<dbReference type="AlphaFoldDB" id="A0A5C0UFC0"/>
<dbReference type="PANTHER" id="PTHR43326">
    <property type="entry name" value="METHIONYL-TRNA SYNTHETASE"/>
    <property type="match status" value="1"/>
</dbReference>
<organism evidence="13 14">
    <name type="scientific">Candidatus Cytomitobacter primus</name>
    <dbReference type="NCBI Taxonomy" id="2066024"/>
    <lineage>
        <taxon>Bacteria</taxon>
        <taxon>Pseudomonadati</taxon>
        <taxon>Pseudomonadota</taxon>
        <taxon>Alphaproteobacteria</taxon>
        <taxon>Holosporales</taxon>
        <taxon>Holosporaceae</taxon>
        <taxon>Candidatus Cytomitobacter</taxon>
    </lineage>
</organism>
<dbReference type="PANTHER" id="PTHR43326:SF1">
    <property type="entry name" value="METHIONINE--TRNA LIGASE, MITOCHONDRIAL"/>
    <property type="match status" value="1"/>
</dbReference>
<evidence type="ECO:0000256" key="8">
    <source>
        <dbReference type="ARBA" id="ARBA00023146"/>
    </source>
</evidence>
<keyword evidence="4 10" id="KW-0436">Ligase</keyword>
<evidence type="ECO:0000259" key="12">
    <source>
        <dbReference type="Pfam" id="PF19303"/>
    </source>
</evidence>
<dbReference type="Gene3D" id="2.170.220.10">
    <property type="match status" value="1"/>
</dbReference>
<gene>
    <name evidence="13" type="ORF">FZC34_00375</name>
</gene>
<dbReference type="OrthoDB" id="9810191at2"/>
<dbReference type="InterPro" id="IPR015413">
    <property type="entry name" value="Methionyl/Leucyl_tRNA_Synth"/>
</dbReference>
<evidence type="ECO:0000256" key="5">
    <source>
        <dbReference type="ARBA" id="ARBA00022741"/>
    </source>
</evidence>
<proteinExistence type="inferred from homology"/>
<dbReference type="InterPro" id="IPR009080">
    <property type="entry name" value="tRNAsynth_Ia_anticodon-bd"/>
</dbReference>
<dbReference type="InterPro" id="IPR023457">
    <property type="entry name" value="Met-tRNA_synth_2"/>
</dbReference>
<dbReference type="Pfam" id="PF09334">
    <property type="entry name" value="tRNA-synt_1g"/>
    <property type="match status" value="1"/>
</dbReference>
<dbReference type="SUPFAM" id="SSF52374">
    <property type="entry name" value="Nucleotidylyl transferase"/>
    <property type="match status" value="1"/>
</dbReference>
<dbReference type="Gene3D" id="3.40.50.620">
    <property type="entry name" value="HUPs"/>
    <property type="match status" value="1"/>
</dbReference>
<evidence type="ECO:0000256" key="10">
    <source>
        <dbReference type="RuleBase" id="RU363039"/>
    </source>
</evidence>
<evidence type="ECO:0000256" key="7">
    <source>
        <dbReference type="ARBA" id="ARBA00022917"/>
    </source>
</evidence>
<evidence type="ECO:0000313" key="14">
    <source>
        <dbReference type="Proteomes" id="UP000325004"/>
    </source>
</evidence>
<dbReference type="PRINTS" id="PR01041">
    <property type="entry name" value="TRNASYNTHMET"/>
</dbReference>
<dbReference type="FunFam" id="2.170.220.10:FF:000002">
    <property type="entry name" value="Methionine--tRNA ligase"/>
    <property type="match status" value="1"/>
</dbReference>
<dbReference type="SUPFAM" id="SSF47323">
    <property type="entry name" value="Anticodon-binding domain of a subclass of class I aminoacyl-tRNA synthetases"/>
    <property type="match status" value="1"/>
</dbReference>
<comment type="similarity">
    <text evidence="10">Belongs to the class-I aminoacyl-tRNA synthetase family.</text>
</comment>
<evidence type="ECO:0000259" key="11">
    <source>
        <dbReference type="Pfam" id="PF09334"/>
    </source>
</evidence>